<comment type="caution">
    <text evidence="6">The sequence shown here is derived from an EMBL/GenBank/DDBJ whole genome shotgun (WGS) entry which is preliminary data.</text>
</comment>
<keyword evidence="1" id="KW-0479">Metal-binding</keyword>
<sequence length="126" mass="14140">MPRTAIAGNNLIQRLGKRSKYIITYNDYIPKSQGDVLDCPLCLSTFNASTMVRLAWCSHRCCESCLRQYLAIEIFEARVPVNCPVCHESMHPSVGTWGPVLQPKKPLCRSTPGVTRLFIINSVNDL</sequence>
<name>A0A821VFK9_9NEOP</name>
<evidence type="ECO:0000259" key="5">
    <source>
        <dbReference type="PROSITE" id="PS50089"/>
    </source>
</evidence>
<evidence type="ECO:0000256" key="4">
    <source>
        <dbReference type="PROSITE-ProRule" id="PRU00175"/>
    </source>
</evidence>
<dbReference type="GO" id="GO:0005634">
    <property type="term" value="C:nucleus"/>
    <property type="evidence" value="ECO:0007669"/>
    <property type="project" value="UniProtKB-ARBA"/>
</dbReference>
<dbReference type="InterPro" id="IPR001841">
    <property type="entry name" value="Znf_RING"/>
</dbReference>
<feature type="domain" description="RING-type" evidence="5">
    <location>
        <begin position="39"/>
        <end position="87"/>
    </location>
</feature>
<keyword evidence="3" id="KW-0862">Zinc</keyword>
<dbReference type="Proteomes" id="UP000663880">
    <property type="component" value="Unassembled WGS sequence"/>
</dbReference>
<keyword evidence="7" id="KW-1185">Reference proteome</keyword>
<dbReference type="InterPro" id="IPR013083">
    <property type="entry name" value="Znf_RING/FYVE/PHD"/>
</dbReference>
<dbReference type="EMBL" id="CAJOBZ010000042">
    <property type="protein sequence ID" value="CAF4907032.1"/>
    <property type="molecule type" value="Genomic_DNA"/>
</dbReference>
<dbReference type="AlphaFoldDB" id="A0A821VFK9"/>
<keyword evidence="2 4" id="KW-0863">Zinc-finger</keyword>
<dbReference type="InterPro" id="IPR018957">
    <property type="entry name" value="Znf_C3HC4_RING-type"/>
</dbReference>
<dbReference type="GO" id="GO:0008270">
    <property type="term" value="F:zinc ion binding"/>
    <property type="evidence" value="ECO:0007669"/>
    <property type="project" value="UniProtKB-KW"/>
</dbReference>
<dbReference type="PROSITE" id="PS50089">
    <property type="entry name" value="ZF_RING_2"/>
    <property type="match status" value="1"/>
</dbReference>
<proteinExistence type="predicted"/>
<evidence type="ECO:0000256" key="3">
    <source>
        <dbReference type="ARBA" id="ARBA00022833"/>
    </source>
</evidence>
<organism evidence="6 7">
    <name type="scientific">Pieris macdunnoughi</name>
    <dbReference type="NCBI Taxonomy" id="345717"/>
    <lineage>
        <taxon>Eukaryota</taxon>
        <taxon>Metazoa</taxon>
        <taxon>Ecdysozoa</taxon>
        <taxon>Arthropoda</taxon>
        <taxon>Hexapoda</taxon>
        <taxon>Insecta</taxon>
        <taxon>Pterygota</taxon>
        <taxon>Neoptera</taxon>
        <taxon>Endopterygota</taxon>
        <taxon>Lepidoptera</taxon>
        <taxon>Glossata</taxon>
        <taxon>Ditrysia</taxon>
        <taxon>Papilionoidea</taxon>
        <taxon>Pieridae</taxon>
        <taxon>Pierinae</taxon>
        <taxon>Pieris</taxon>
    </lineage>
</organism>
<dbReference type="SUPFAM" id="SSF57850">
    <property type="entry name" value="RING/U-box"/>
    <property type="match status" value="1"/>
</dbReference>
<dbReference type="Gene3D" id="3.30.40.10">
    <property type="entry name" value="Zinc/RING finger domain, C3HC4 (zinc finger)"/>
    <property type="match status" value="1"/>
</dbReference>
<dbReference type="SMART" id="SM00184">
    <property type="entry name" value="RING"/>
    <property type="match status" value="1"/>
</dbReference>
<evidence type="ECO:0000256" key="1">
    <source>
        <dbReference type="ARBA" id="ARBA00022723"/>
    </source>
</evidence>
<gene>
    <name evidence="6" type="ORF">PMACD_LOCUS11789</name>
</gene>
<evidence type="ECO:0000256" key="2">
    <source>
        <dbReference type="ARBA" id="ARBA00022771"/>
    </source>
</evidence>
<evidence type="ECO:0000313" key="6">
    <source>
        <dbReference type="EMBL" id="CAF4907032.1"/>
    </source>
</evidence>
<accession>A0A821VFK9</accession>
<dbReference type="OrthoDB" id="1431934at2759"/>
<evidence type="ECO:0000313" key="7">
    <source>
        <dbReference type="Proteomes" id="UP000663880"/>
    </source>
</evidence>
<dbReference type="Pfam" id="PF00097">
    <property type="entry name" value="zf-C3HC4"/>
    <property type="match status" value="1"/>
</dbReference>
<reference evidence="6" key="1">
    <citation type="submission" date="2021-02" db="EMBL/GenBank/DDBJ databases">
        <authorList>
            <person name="Steward A R."/>
        </authorList>
    </citation>
    <scope>NUCLEOTIDE SEQUENCE</scope>
</reference>
<protein>
    <recommendedName>
        <fullName evidence="5">RING-type domain-containing protein</fullName>
    </recommendedName>
</protein>